<evidence type="ECO:0000313" key="16">
    <source>
        <dbReference type="EMBL" id="KAL3847879.1"/>
    </source>
</evidence>
<evidence type="ECO:0000256" key="8">
    <source>
        <dbReference type="ARBA" id="ARBA00022723"/>
    </source>
</evidence>
<dbReference type="Pfam" id="PF03483">
    <property type="entry name" value="B3_4"/>
    <property type="match status" value="1"/>
</dbReference>
<keyword evidence="12" id="KW-0648">Protein biosynthesis</keyword>
<evidence type="ECO:0000256" key="6">
    <source>
        <dbReference type="ARBA" id="ARBA00022490"/>
    </source>
</evidence>
<dbReference type="SMART" id="SM00873">
    <property type="entry name" value="B3_4"/>
    <property type="match status" value="1"/>
</dbReference>
<dbReference type="InterPro" id="IPR005147">
    <property type="entry name" value="tRNA_synthase_B5-dom"/>
</dbReference>
<evidence type="ECO:0000256" key="9">
    <source>
        <dbReference type="ARBA" id="ARBA00022741"/>
    </source>
</evidence>
<dbReference type="Proteomes" id="UP001634394">
    <property type="component" value="Unassembled WGS sequence"/>
</dbReference>
<dbReference type="Gene3D" id="3.30.56.10">
    <property type="match status" value="2"/>
</dbReference>
<keyword evidence="6" id="KW-0963">Cytoplasm</keyword>
<keyword evidence="7" id="KW-0436">Ligase</keyword>
<dbReference type="SUPFAM" id="SSF56037">
    <property type="entry name" value="PheT/TilS domain"/>
    <property type="match status" value="1"/>
</dbReference>
<organism evidence="16 17">
    <name type="scientific">Sinanodonta woodiana</name>
    <name type="common">Chinese pond mussel</name>
    <name type="synonym">Anodonta woodiana</name>
    <dbReference type="NCBI Taxonomy" id="1069815"/>
    <lineage>
        <taxon>Eukaryota</taxon>
        <taxon>Metazoa</taxon>
        <taxon>Spiralia</taxon>
        <taxon>Lophotrochozoa</taxon>
        <taxon>Mollusca</taxon>
        <taxon>Bivalvia</taxon>
        <taxon>Autobranchia</taxon>
        <taxon>Heteroconchia</taxon>
        <taxon>Palaeoheterodonta</taxon>
        <taxon>Unionida</taxon>
        <taxon>Unionoidea</taxon>
        <taxon>Unionidae</taxon>
        <taxon>Unioninae</taxon>
        <taxon>Sinanodonta</taxon>
    </lineage>
</organism>
<evidence type="ECO:0000256" key="10">
    <source>
        <dbReference type="ARBA" id="ARBA00022840"/>
    </source>
</evidence>
<evidence type="ECO:0000313" key="17">
    <source>
        <dbReference type="Proteomes" id="UP001634394"/>
    </source>
</evidence>
<dbReference type="FunFam" id="3.50.40.10:FF:000002">
    <property type="entry name" value="phenylalanine--tRNA ligase beta subunit"/>
    <property type="match status" value="1"/>
</dbReference>
<dbReference type="SUPFAM" id="SSF46955">
    <property type="entry name" value="Putative DNA-binding domain"/>
    <property type="match status" value="2"/>
</dbReference>
<evidence type="ECO:0000259" key="15">
    <source>
        <dbReference type="PROSITE" id="PS51483"/>
    </source>
</evidence>
<dbReference type="InterPro" id="IPR005146">
    <property type="entry name" value="B3/B4_tRNA-bd"/>
</dbReference>
<dbReference type="Gene3D" id="3.30.930.10">
    <property type="entry name" value="Bira Bifunctional Protein, Domain 2"/>
    <property type="match status" value="1"/>
</dbReference>
<dbReference type="FunFam" id="3.30.56.10:FF:000003">
    <property type="entry name" value="Phenylalanine--tRNA ligase beta subunit"/>
    <property type="match status" value="1"/>
</dbReference>
<dbReference type="PANTHER" id="PTHR10947">
    <property type="entry name" value="PHENYLALANYL-TRNA SYNTHETASE BETA CHAIN AND LEUCINE-RICH REPEAT-CONTAINING PROTEIN 47"/>
    <property type="match status" value="1"/>
</dbReference>
<dbReference type="SUPFAM" id="SSF55681">
    <property type="entry name" value="Class II aaRS and biotin synthetases"/>
    <property type="match status" value="1"/>
</dbReference>
<evidence type="ECO:0000256" key="14">
    <source>
        <dbReference type="ARBA" id="ARBA00033189"/>
    </source>
</evidence>
<evidence type="ECO:0000256" key="7">
    <source>
        <dbReference type="ARBA" id="ARBA00022598"/>
    </source>
</evidence>
<evidence type="ECO:0000256" key="4">
    <source>
        <dbReference type="ARBA" id="ARBA00012814"/>
    </source>
</evidence>
<dbReference type="AlphaFoldDB" id="A0ABD3UEE2"/>
<keyword evidence="17" id="KW-1185">Reference proteome</keyword>
<keyword evidence="10" id="KW-0067">ATP-binding</keyword>
<dbReference type="Gene3D" id="3.50.40.10">
    <property type="entry name" value="Phenylalanyl-trna Synthetase, Chain B, domain 3"/>
    <property type="match status" value="1"/>
</dbReference>
<gene>
    <name evidence="16" type="ORF">ACJMK2_018770</name>
</gene>
<dbReference type="Pfam" id="PF18262">
    <property type="entry name" value="PhetRS_B1"/>
    <property type="match status" value="1"/>
</dbReference>
<evidence type="ECO:0000256" key="11">
    <source>
        <dbReference type="ARBA" id="ARBA00022842"/>
    </source>
</evidence>
<dbReference type="PROSITE" id="PS51483">
    <property type="entry name" value="B5"/>
    <property type="match status" value="1"/>
</dbReference>
<protein>
    <recommendedName>
        <fullName evidence="5">Phenylalanine--tRNA ligase beta subunit</fullName>
        <ecNumber evidence="4">6.1.1.20</ecNumber>
    </recommendedName>
    <alternativeName>
        <fullName evidence="14">Phenylalanyl-tRNA synthetase beta subunit</fullName>
    </alternativeName>
</protein>
<dbReference type="EC" id="6.1.1.20" evidence="4"/>
<dbReference type="Pfam" id="PF03484">
    <property type="entry name" value="B5"/>
    <property type="match status" value="1"/>
</dbReference>
<dbReference type="InterPro" id="IPR045864">
    <property type="entry name" value="aa-tRNA-synth_II/BPL/LPL"/>
</dbReference>
<feature type="domain" description="B5" evidence="15">
    <location>
        <begin position="295"/>
        <end position="372"/>
    </location>
</feature>
<dbReference type="EMBL" id="JBJQND010000016">
    <property type="protein sequence ID" value="KAL3847879.1"/>
    <property type="molecule type" value="Genomic_DNA"/>
</dbReference>
<evidence type="ECO:0000256" key="2">
    <source>
        <dbReference type="ARBA" id="ARBA00004496"/>
    </source>
</evidence>
<comment type="subcellular location">
    <subcellularLocation>
        <location evidence="2">Cytoplasm</location>
    </subcellularLocation>
</comment>
<dbReference type="InterPro" id="IPR045060">
    <property type="entry name" value="Phe-tRNA-ligase_IIc_bsu"/>
</dbReference>
<comment type="caution">
    <text evidence="16">The sequence shown here is derived from an EMBL/GenBank/DDBJ whole genome shotgun (WGS) entry which is preliminary data.</text>
</comment>
<dbReference type="InterPro" id="IPR041616">
    <property type="entry name" value="PheRS_beta_core"/>
</dbReference>
<dbReference type="SMART" id="SM00874">
    <property type="entry name" value="B5"/>
    <property type="match status" value="1"/>
</dbReference>
<dbReference type="GO" id="GO:0005737">
    <property type="term" value="C:cytoplasm"/>
    <property type="evidence" value="ECO:0007669"/>
    <property type="project" value="UniProtKB-SubCell"/>
</dbReference>
<dbReference type="InterPro" id="IPR009061">
    <property type="entry name" value="DNA-bd_dom_put_sf"/>
</dbReference>
<dbReference type="InterPro" id="IPR040659">
    <property type="entry name" value="PhetRS_B1"/>
</dbReference>
<dbReference type="NCBIfam" id="TIGR00471">
    <property type="entry name" value="pheT_arch"/>
    <property type="match status" value="1"/>
</dbReference>
<accession>A0ABD3UEE2</accession>
<dbReference type="GO" id="GO:0004826">
    <property type="term" value="F:phenylalanine-tRNA ligase activity"/>
    <property type="evidence" value="ECO:0007669"/>
    <property type="project" value="UniProtKB-EC"/>
</dbReference>
<dbReference type="GO" id="GO:0046872">
    <property type="term" value="F:metal ion binding"/>
    <property type="evidence" value="ECO:0007669"/>
    <property type="project" value="UniProtKB-KW"/>
</dbReference>
<dbReference type="GO" id="GO:0005524">
    <property type="term" value="F:ATP binding"/>
    <property type="evidence" value="ECO:0007669"/>
    <property type="project" value="UniProtKB-KW"/>
</dbReference>
<comment type="similarity">
    <text evidence="3">Belongs to the phenylalanyl-tRNA synthetase beta subunit family. Type 2 subfamily.</text>
</comment>
<dbReference type="GO" id="GO:0006432">
    <property type="term" value="P:phenylalanyl-tRNA aminoacylation"/>
    <property type="evidence" value="ECO:0007669"/>
    <property type="project" value="UniProtKB-ARBA"/>
</dbReference>
<proteinExistence type="inferred from homology"/>
<dbReference type="InterPro" id="IPR020825">
    <property type="entry name" value="Phe-tRNA_synthase-like_B3/B4"/>
</dbReference>
<name>A0ABD3UEE2_SINWO</name>
<evidence type="ECO:0000256" key="1">
    <source>
        <dbReference type="ARBA" id="ARBA00001946"/>
    </source>
</evidence>
<dbReference type="CDD" id="cd00769">
    <property type="entry name" value="PheRS_beta_core"/>
    <property type="match status" value="1"/>
</dbReference>
<sequence length="582" mass="65259">MPTITVNRDELTVGLGRSYTLEQLDELCFDFGLEVEAFEETDKLGRLVVDLTKFKFEVPANRYDLLCVEGLIRALNIFLERQKAPRYQAVHPPGQKPMQQLKILPATQQVRPFAVAAVLRDITFTENSYESFIDLQDKLHHNICRKRTLVAIGTHDLDTLQGPFIYDAKPPAEIKFRPLNQIKEFTASEMMEMYSLDSHLKPYLPIIRDKPVYPIIYDSNGVVLSMPPIINGEHSKISLSTKNVFIECTATDLTKAKIVLDTLVTMFSQYCAKPFEVEAAEVIQVDGTKVVYPELPYRKEVVDVEDINDKVGIKISAEKMASLLTRMCLESKAIAGGKSLEVEVPPSRADVIHRCDIVEDVAISYGFNNIEWTFPKTSSVGSQFVLNKLTDKLRHDIAAAGFTEALTFALCSREDISIKLRTKLEDAMAVHIANPKTLEFQVARTTLLPGLLKTIHSNKNMPLPLQLFEISDIVMKDMETDTGASNERHICAVNYNKTSGFEIIHGLLDRIMQLLEVPPGKNEYGYYLRASDNPTFFPGRCAAVIALGQTIGYIGILHPEVVTGFDLNLPCAALEINIEPFL</sequence>
<reference evidence="16 17" key="1">
    <citation type="submission" date="2024-11" db="EMBL/GenBank/DDBJ databases">
        <title>Chromosome-level genome assembly of the freshwater bivalve Anodonta woodiana.</title>
        <authorList>
            <person name="Chen X."/>
        </authorList>
    </citation>
    <scope>NUCLEOTIDE SEQUENCE [LARGE SCALE GENOMIC DNA]</scope>
    <source>
        <strain evidence="16">MN2024</strain>
        <tissue evidence="16">Gills</tissue>
    </source>
</reference>
<evidence type="ECO:0000256" key="12">
    <source>
        <dbReference type="ARBA" id="ARBA00022917"/>
    </source>
</evidence>
<keyword evidence="13" id="KW-0030">Aminoacyl-tRNA synthetase</keyword>
<dbReference type="Pfam" id="PF17759">
    <property type="entry name" value="tRNA_synthFbeta"/>
    <property type="match status" value="1"/>
</dbReference>
<evidence type="ECO:0000256" key="5">
    <source>
        <dbReference type="ARBA" id="ARBA00017032"/>
    </source>
</evidence>
<dbReference type="PANTHER" id="PTHR10947:SF0">
    <property type="entry name" value="PHENYLALANINE--TRNA LIGASE BETA SUBUNIT"/>
    <property type="match status" value="1"/>
</dbReference>
<dbReference type="InterPro" id="IPR004531">
    <property type="entry name" value="Phe-tRNA-synth_IIc_bsu_arc_euk"/>
</dbReference>
<comment type="cofactor">
    <cofactor evidence="1">
        <name>Mg(2+)</name>
        <dbReference type="ChEBI" id="CHEBI:18420"/>
    </cofactor>
</comment>
<dbReference type="FunFam" id="3.30.930.10:FF:000032">
    <property type="entry name" value="Phenylalanine--tRNA ligase beta subunit"/>
    <property type="match status" value="1"/>
</dbReference>
<keyword evidence="8" id="KW-0479">Metal-binding</keyword>
<keyword evidence="11" id="KW-0460">Magnesium</keyword>
<evidence type="ECO:0000256" key="3">
    <source>
        <dbReference type="ARBA" id="ARBA00007438"/>
    </source>
</evidence>
<keyword evidence="9" id="KW-0547">Nucleotide-binding</keyword>
<evidence type="ECO:0000256" key="13">
    <source>
        <dbReference type="ARBA" id="ARBA00023146"/>
    </source>
</evidence>